<protein>
    <submittedName>
        <fullName evidence="1">Uncharacterized protein</fullName>
    </submittedName>
</protein>
<name>N6TMC6_DENPD</name>
<gene>
    <name evidence="1" type="ORF">YQE_04362</name>
</gene>
<feature type="non-terminal residue" evidence="1">
    <location>
        <position position="1"/>
    </location>
</feature>
<organism evidence="1">
    <name type="scientific">Dendroctonus ponderosae</name>
    <name type="common">Mountain pine beetle</name>
    <dbReference type="NCBI Taxonomy" id="77166"/>
    <lineage>
        <taxon>Eukaryota</taxon>
        <taxon>Metazoa</taxon>
        <taxon>Ecdysozoa</taxon>
        <taxon>Arthropoda</taxon>
        <taxon>Hexapoda</taxon>
        <taxon>Insecta</taxon>
        <taxon>Pterygota</taxon>
        <taxon>Neoptera</taxon>
        <taxon>Endopterygota</taxon>
        <taxon>Coleoptera</taxon>
        <taxon>Polyphaga</taxon>
        <taxon>Cucujiformia</taxon>
        <taxon>Curculionidae</taxon>
        <taxon>Scolytinae</taxon>
        <taxon>Dendroctonus</taxon>
    </lineage>
</organism>
<accession>N6TMC6</accession>
<evidence type="ECO:0000313" key="1">
    <source>
        <dbReference type="EMBL" id="ENN79178.1"/>
    </source>
</evidence>
<feature type="non-terminal residue" evidence="1">
    <location>
        <position position="222"/>
    </location>
</feature>
<proteinExistence type="predicted"/>
<dbReference type="HOGENOM" id="CLU_1248053_0_0_1"/>
<dbReference type="AlphaFoldDB" id="N6TMC6"/>
<reference evidence="1" key="1">
    <citation type="journal article" date="2013" name="Genome Biol.">
        <title>Draft genome of the mountain pine beetle, Dendroctonus ponderosae Hopkins, a major forest pest.</title>
        <authorList>
            <person name="Keeling C.I."/>
            <person name="Yuen M.M."/>
            <person name="Liao N.Y."/>
            <person name="Docking T.R."/>
            <person name="Chan S.K."/>
            <person name="Taylor G.A."/>
            <person name="Palmquist D.L."/>
            <person name="Jackman S.D."/>
            <person name="Nguyen A."/>
            <person name="Li M."/>
            <person name="Henderson H."/>
            <person name="Janes J.K."/>
            <person name="Zhao Y."/>
            <person name="Pandoh P."/>
            <person name="Moore R."/>
            <person name="Sperling F.A."/>
            <person name="Huber D.P."/>
            <person name="Birol I."/>
            <person name="Jones S.J."/>
            <person name="Bohlmann J."/>
        </authorList>
    </citation>
    <scope>NUCLEOTIDE SEQUENCE</scope>
</reference>
<sequence length="222" mass="25672">MERIFADRGFTYFMVILGALIRLCALSGNIYLIVIIARVNPPKRRIDVIILIYAIISCLYMILCSADLYWLTIEALFDLERFTEILINFTLTFLALSWYVPNYHSELYNKFPITFKYGVGVFFLLVSLGIAVLFLVFHDILLLYPQVYFIADLTCLTVCCLILLSLAILKRFKKPLPAAHKTEYAFSIPQVLLVMSATSTLIYTLLHLKVFVQYYRIYITLS</sequence>
<dbReference type="EMBL" id="KB740735">
    <property type="protein sequence ID" value="ENN79178.1"/>
    <property type="molecule type" value="Genomic_DNA"/>
</dbReference>
<dbReference type="OrthoDB" id="6784480at2759"/>